<evidence type="ECO:0000313" key="1">
    <source>
        <dbReference type="EMBL" id="KAG5608572.1"/>
    </source>
</evidence>
<protein>
    <submittedName>
        <fullName evidence="1">Uncharacterized protein</fullName>
    </submittedName>
</protein>
<proteinExistence type="predicted"/>
<dbReference type="EMBL" id="JACXVP010000004">
    <property type="protein sequence ID" value="KAG5608572.1"/>
    <property type="molecule type" value="Genomic_DNA"/>
</dbReference>
<name>A0A9J5ZAS9_SOLCO</name>
<gene>
    <name evidence="1" type="ORF">H5410_019853</name>
</gene>
<dbReference type="Proteomes" id="UP000824120">
    <property type="component" value="Chromosome 4"/>
</dbReference>
<reference evidence="1 2" key="1">
    <citation type="submission" date="2020-09" db="EMBL/GenBank/DDBJ databases">
        <title>De no assembly of potato wild relative species, Solanum commersonii.</title>
        <authorList>
            <person name="Cho K."/>
        </authorList>
    </citation>
    <scope>NUCLEOTIDE SEQUENCE [LARGE SCALE GENOMIC DNA]</scope>
    <source>
        <strain evidence="1">LZ3.2</strain>
        <tissue evidence="1">Leaf</tissue>
    </source>
</reference>
<dbReference type="AlphaFoldDB" id="A0A9J5ZAS9"/>
<sequence>MTTKDELSFFLEWSDRLHSYPLPLANTQYIDLPALVRIQIGERRELGLETALKTRLSLGFLLRLVPP</sequence>
<organism evidence="1 2">
    <name type="scientific">Solanum commersonii</name>
    <name type="common">Commerson's wild potato</name>
    <name type="synonym">Commerson's nightshade</name>
    <dbReference type="NCBI Taxonomy" id="4109"/>
    <lineage>
        <taxon>Eukaryota</taxon>
        <taxon>Viridiplantae</taxon>
        <taxon>Streptophyta</taxon>
        <taxon>Embryophyta</taxon>
        <taxon>Tracheophyta</taxon>
        <taxon>Spermatophyta</taxon>
        <taxon>Magnoliopsida</taxon>
        <taxon>eudicotyledons</taxon>
        <taxon>Gunneridae</taxon>
        <taxon>Pentapetalae</taxon>
        <taxon>asterids</taxon>
        <taxon>lamiids</taxon>
        <taxon>Solanales</taxon>
        <taxon>Solanaceae</taxon>
        <taxon>Solanoideae</taxon>
        <taxon>Solaneae</taxon>
        <taxon>Solanum</taxon>
    </lineage>
</organism>
<comment type="caution">
    <text evidence="1">The sequence shown here is derived from an EMBL/GenBank/DDBJ whole genome shotgun (WGS) entry which is preliminary data.</text>
</comment>
<accession>A0A9J5ZAS9</accession>
<evidence type="ECO:0000313" key="2">
    <source>
        <dbReference type="Proteomes" id="UP000824120"/>
    </source>
</evidence>
<keyword evidence="2" id="KW-1185">Reference proteome</keyword>